<evidence type="ECO:0000313" key="2">
    <source>
        <dbReference type="EMBL" id="OJZ84745.1"/>
    </source>
</evidence>
<dbReference type="EMBL" id="KV878244">
    <property type="protein sequence ID" value="OJZ84745.1"/>
    <property type="molecule type" value="Genomic_DNA"/>
</dbReference>
<sequence>MPGRRIIPLTWGPFPEPGLLPEQDRLKAEPYPVRLVPVAPLEKPKAKEGGARAENNNKKKNLAIGICGTASVTPVLVHLTDAEPRQMRGRPDRKGNELEKTSVRRLKRMVEIIVWTPYKSEAGDYRRGSIGMHVQAHLTAGDWETGNREMGGPVEQNSRRLGGQISPRLGYAMDGNGRQKWKGRGQETEKKKRKKIFNQLIYRKRKGKEREKRRKKTKWVKLPYLRFYGNTESNWLNRDPTKKQEGQLARSRIYSLPAGRLL</sequence>
<dbReference type="VEuPathDB" id="FungiDB:ASPFODRAFT_34963"/>
<evidence type="ECO:0000256" key="1">
    <source>
        <dbReference type="SAM" id="MobiDB-lite"/>
    </source>
</evidence>
<feature type="region of interest" description="Disordered" evidence="1">
    <location>
        <begin position="143"/>
        <end position="192"/>
    </location>
</feature>
<gene>
    <name evidence="2" type="ORF">ASPFODRAFT_34963</name>
</gene>
<dbReference type="AlphaFoldDB" id="A0A1M3TDB4"/>
<reference evidence="3" key="1">
    <citation type="journal article" date="2017" name="Genome Biol.">
        <title>Comparative genomics reveals high biological diversity and specific adaptations in the industrially and medically important fungal genus Aspergillus.</title>
        <authorList>
            <person name="de Vries R.P."/>
            <person name="Riley R."/>
            <person name="Wiebenga A."/>
            <person name="Aguilar-Osorio G."/>
            <person name="Amillis S."/>
            <person name="Uchima C.A."/>
            <person name="Anderluh G."/>
            <person name="Asadollahi M."/>
            <person name="Askin M."/>
            <person name="Barry K."/>
            <person name="Battaglia E."/>
            <person name="Bayram O."/>
            <person name="Benocci T."/>
            <person name="Braus-Stromeyer S.A."/>
            <person name="Caldana C."/>
            <person name="Canovas D."/>
            <person name="Cerqueira G.C."/>
            <person name="Chen F."/>
            <person name="Chen W."/>
            <person name="Choi C."/>
            <person name="Clum A."/>
            <person name="Dos Santos R.A."/>
            <person name="Damasio A.R."/>
            <person name="Diallinas G."/>
            <person name="Emri T."/>
            <person name="Fekete E."/>
            <person name="Flipphi M."/>
            <person name="Freyberg S."/>
            <person name="Gallo A."/>
            <person name="Gournas C."/>
            <person name="Habgood R."/>
            <person name="Hainaut M."/>
            <person name="Harispe M.L."/>
            <person name="Henrissat B."/>
            <person name="Hilden K.S."/>
            <person name="Hope R."/>
            <person name="Hossain A."/>
            <person name="Karabika E."/>
            <person name="Karaffa L."/>
            <person name="Karanyi Z."/>
            <person name="Krasevec N."/>
            <person name="Kuo A."/>
            <person name="Kusch H."/>
            <person name="LaButti K."/>
            <person name="Lagendijk E.L."/>
            <person name="Lapidus A."/>
            <person name="Levasseur A."/>
            <person name="Lindquist E."/>
            <person name="Lipzen A."/>
            <person name="Logrieco A.F."/>
            <person name="MacCabe A."/>
            <person name="Maekelae M.R."/>
            <person name="Malavazi I."/>
            <person name="Melin P."/>
            <person name="Meyer V."/>
            <person name="Mielnichuk N."/>
            <person name="Miskei M."/>
            <person name="Molnar A.P."/>
            <person name="Mule G."/>
            <person name="Ngan C.Y."/>
            <person name="Orejas M."/>
            <person name="Orosz E."/>
            <person name="Ouedraogo J.P."/>
            <person name="Overkamp K.M."/>
            <person name="Park H.-S."/>
            <person name="Perrone G."/>
            <person name="Piumi F."/>
            <person name="Punt P.J."/>
            <person name="Ram A.F."/>
            <person name="Ramon A."/>
            <person name="Rauscher S."/>
            <person name="Record E."/>
            <person name="Riano-Pachon D.M."/>
            <person name="Robert V."/>
            <person name="Roehrig J."/>
            <person name="Ruller R."/>
            <person name="Salamov A."/>
            <person name="Salih N.S."/>
            <person name="Samson R.A."/>
            <person name="Sandor E."/>
            <person name="Sanguinetti M."/>
            <person name="Schuetze T."/>
            <person name="Sepcic K."/>
            <person name="Shelest E."/>
            <person name="Sherlock G."/>
            <person name="Sophianopoulou V."/>
            <person name="Squina F.M."/>
            <person name="Sun H."/>
            <person name="Susca A."/>
            <person name="Todd R.B."/>
            <person name="Tsang A."/>
            <person name="Unkles S.E."/>
            <person name="van de Wiele N."/>
            <person name="van Rossen-Uffink D."/>
            <person name="Oliveira J.V."/>
            <person name="Vesth T.C."/>
            <person name="Visser J."/>
            <person name="Yu J.-H."/>
            <person name="Zhou M."/>
            <person name="Andersen M.R."/>
            <person name="Archer D.B."/>
            <person name="Baker S.E."/>
            <person name="Benoit I."/>
            <person name="Brakhage A.A."/>
            <person name="Braus G.H."/>
            <person name="Fischer R."/>
            <person name="Frisvad J.C."/>
            <person name="Goldman G.H."/>
            <person name="Houbraken J."/>
            <person name="Oakley B."/>
            <person name="Pocsi I."/>
            <person name="Scazzocchio C."/>
            <person name="Seiboth B."/>
            <person name="vanKuyk P.A."/>
            <person name="Wortman J."/>
            <person name="Dyer P.S."/>
            <person name="Grigoriev I.V."/>
        </authorList>
    </citation>
    <scope>NUCLEOTIDE SEQUENCE [LARGE SCALE GENOMIC DNA]</scope>
    <source>
        <strain evidence="3">CBS 106.47</strain>
    </source>
</reference>
<proteinExistence type="predicted"/>
<accession>A0A1M3TDB4</accession>
<dbReference type="Proteomes" id="UP000184063">
    <property type="component" value="Unassembled WGS sequence"/>
</dbReference>
<protein>
    <submittedName>
        <fullName evidence="2">Uncharacterized protein</fullName>
    </submittedName>
</protein>
<feature type="region of interest" description="Disordered" evidence="1">
    <location>
        <begin position="80"/>
        <end position="101"/>
    </location>
</feature>
<name>A0A1M3TDB4_ASPLC</name>
<organism evidence="2 3">
    <name type="scientific">Aspergillus luchuensis (strain CBS 106.47)</name>
    <dbReference type="NCBI Taxonomy" id="1137211"/>
    <lineage>
        <taxon>Eukaryota</taxon>
        <taxon>Fungi</taxon>
        <taxon>Dikarya</taxon>
        <taxon>Ascomycota</taxon>
        <taxon>Pezizomycotina</taxon>
        <taxon>Eurotiomycetes</taxon>
        <taxon>Eurotiomycetidae</taxon>
        <taxon>Eurotiales</taxon>
        <taxon>Aspergillaceae</taxon>
        <taxon>Aspergillus</taxon>
        <taxon>Aspergillus subgen. Circumdati</taxon>
    </lineage>
</organism>
<evidence type="ECO:0000313" key="3">
    <source>
        <dbReference type="Proteomes" id="UP000184063"/>
    </source>
</evidence>